<dbReference type="AlphaFoldDB" id="A0A8K0RBH7"/>
<feature type="transmembrane region" description="Helical" evidence="1">
    <location>
        <begin position="20"/>
        <end position="37"/>
    </location>
</feature>
<keyword evidence="1" id="KW-1133">Transmembrane helix</keyword>
<dbReference type="Proteomes" id="UP000813461">
    <property type="component" value="Unassembled WGS sequence"/>
</dbReference>
<dbReference type="OrthoDB" id="1937642at2759"/>
<keyword evidence="1" id="KW-0472">Membrane</keyword>
<evidence type="ECO:0000256" key="1">
    <source>
        <dbReference type="SAM" id="Phobius"/>
    </source>
</evidence>
<keyword evidence="3" id="KW-1185">Reference proteome</keyword>
<name>A0A8K0RBH7_9PLEO</name>
<evidence type="ECO:0000313" key="3">
    <source>
        <dbReference type="Proteomes" id="UP000813461"/>
    </source>
</evidence>
<sequence length="364" mass="40580">MSSSTFETQLKAQWSNPGDILSVLLIVGADVIGTALAQFNGQSFKPVAFSFGWVAYAYTYLLKTAGRLKSTPDPDLPHLLVNCRSGYVRENSSWILGRILHHREMWMPETWKSIRKREMDDPLVDRSGAKIVRREFVISIFEPSFSVKQGVPTFDRVPWTGVVVAILQLGIAAIPCGLYRQWDVLVVTACGTTLAWLMGLLEARSNNTRKDTNKTFALTTGNGSRDVIVILGNGRGLDLEDLASEIAGNKGYTAKLISAILMVLMWTGLLITTAGMKSNTWYLLAIGGIGMLQNIYVAGARRRPGAYGIHLDLKECITNRKVMQTLMETEEKYPRVGKSLLTIFFPGKLRDAEVEWWEQHGLYD</sequence>
<feature type="transmembrane region" description="Helical" evidence="1">
    <location>
        <begin position="157"/>
        <end position="178"/>
    </location>
</feature>
<feature type="transmembrane region" description="Helical" evidence="1">
    <location>
        <begin position="184"/>
        <end position="201"/>
    </location>
</feature>
<reference evidence="2" key="1">
    <citation type="journal article" date="2021" name="Nat. Commun.">
        <title>Genetic determinants of endophytism in the Arabidopsis root mycobiome.</title>
        <authorList>
            <person name="Mesny F."/>
            <person name="Miyauchi S."/>
            <person name="Thiergart T."/>
            <person name="Pickel B."/>
            <person name="Atanasova L."/>
            <person name="Karlsson M."/>
            <person name="Huettel B."/>
            <person name="Barry K.W."/>
            <person name="Haridas S."/>
            <person name="Chen C."/>
            <person name="Bauer D."/>
            <person name="Andreopoulos W."/>
            <person name="Pangilinan J."/>
            <person name="LaButti K."/>
            <person name="Riley R."/>
            <person name="Lipzen A."/>
            <person name="Clum A."/>
            <person name="Drula E."/>
            <person name="Henrissat B."/>
            <person name="Kohler A."/>
            <person name="Grigoriev I.V."/>
            <person name="Martin F.M."/>
            <person name="Hacquard S."/>
        </authorList>
    </citation>
    <scope>NUCLEOTIDE SEQUENCE</scope>
    <source>
        <strain evidence="2">MPI-SDFR-AT-0120</strain>
    </source>
</reference>
<accession>A0A8K0RBH7</accession>
<keyword evidence="1" id="KW-0812">Transmembrane</keyword>
<organism evidence="2 3">
    <name type="scientific">Paraphoma chrysanthemicola</name>
    <dbReference type="NCBI Taxonomy" id="798071"/>
    <lineage>
        <taxon>Eukaryota</taxon>
        <taxon>Fungi</taxon>
        <taxon>Dikarya</taxon>
        <taxon>Ascomycota</taxon>
        <taxon>Pezizomycotina</taxon>
        <taxon>Dothideomycetes</taxon>
        <taxon>Pleosporomycetidae</taxon>
        <taxon>Pleosporales</taxon>
        <taxon>Pleosporineae</taxon>
        <taxon>Phaeosphaeriaceae</taxon>
        <taxon>Paraphoma</taxon>
    </lineage>
</organism>
<feature type="transmembrane region" description="Helical" evidence="1">
    <location>
        <begin position="43"/>
        <end position="62"/>
    </location>
</feature>
<dbReference type="EMBL" id="JAGMVJ010000004">
    <property type="protein sequence ID" value="KAH7091139.1"/>
    <property type="molecule type" value="Genomic_DNA"/>
</dbReference>
<gene>
    <name evidence="2" type="ORF">FB567DRAFT_518041</name>
</gene>
<feature type="transmembrane region" description="Helical" evidence="1">
    <location>
        <begin position="256"/>
        <end position="275"/>
    </location>
</feature>
<comment type="caution">
    <text evidence="2">The sequence shown here is derived from an EMBL/GenBank/DDBJ whole genome shotgun (WGS) entry which is preliminary data.</text>
</comment>
<feature type="transmembrane region" description="Helical" evidence="1">
    <location>
        <begin position="281"/>
        <end position="299"/>
    </location>
</feature>
<evidence type="ECO:0000313" key="2">
    <source>
        <dbReference type="EMBL" id="KAH7091139.1"/>
    </source>
</evidence>
<proteinExistence type="predicted"/>
<protein>
    <submittedName>
        <fullName evidence="2">Uncharacterized protein</fullName>
    </submittedName>
</protein>